<dbReference type="InterPro" id="IPR011590">
    <property type="entry name" value="Spt5_arc"/>
</dbReference>
<name>A0A075FLR2_9EURY</name>
<dbReference type="NCBIfam" id="TIGR00405">
    <property type="entry name" value="KOW_elon_Spt5"/>
    <property type="match status" value="1"/>
</dbReference>
<feature type="compositionally biased region" description="Acidic residues" evidence="3">
    <location>
        <begin position="1"/>
        <end position="11"/>
    </location>
</feature>
<dbReference type="InterPro" id="IPR015797">
    <property type="entry name" value="NUDIX_hydrolase-like_dom_sf"/>
</dbReference>
<feature type="region of interest" description="Disordered" evidence="3">
    <location>
        <begin position="1"/>
        <end position="57"/>
    </location>
</feature>
<dbReference type="CDD" id="cd06091">
    <property type="entry name" value="KOW_NusG"/>
    <property type="match status" value="1"/>
</dbReference>
<dbReference type="SUPFAM" id="SSF55811">
    <property type="entry name" value="Nudix"/>
    <property type="match status" value="1"/>
</dbReference>
<evidence type="ECO:0000313" key="5">
    <source>
        <dbReference type="EMBL" id="AIE92460.1"/>
    </source>
</evidence>
<accession>A0A075FLR2</accession>
<keyword evidence="1" id="KW-0805">Transcription regulation</keyword>
<dbReference type="EMBL" id="KF900366">
    <property type="protein sequence ID" value="AIE92460.1"/>
    <property type="molecule type" value="Genomic_DNA"/>
</dbReference>
<dbReference type="InterPro" id="IPR036735">
    <property type="entry name" value="NGN_dom_sf"/>
</dbReference>
<proteinExistence type="predicted"/>
<dbReference type="GO" id="GO:0006354">
    <property type="term" value="P:DNA-templated transcription elongation"/>
    <property type="evidence" value="ECO:0007669"/>
    <property type="project" value="InterPro"/>
</dbReference>
<organism evidence="5">
    <name type="scientific">uncultured marine group II/III euryarchaeote AD1000_23_G03</name>
    <dbReference type="NCBI Taxonomy" id="1457739"/>
    <lineage>
        <taxon>Archaea</taxon>
        <taxon>Methanobacteriati</taxon>
        <taxon>Methanobacteriota</taxon>
        <taxon>environmental samples</taxon>
    </lineage>
</organism>
<dbReference type="InterPro" id="IPR008991">
    <property type="entry name" value="Translation_prot_SH3-like_sf"/>
</dbReference>
<reference evidence="5" key="1">
    <citation type="journal article" date="2014" name="Genome Biol. Evol.">
        <title>Pangenome evidence for extensive interdomain horizontal transfer affecting lineage core and shell genes in uncultured planktonic thaumarchaeota and euryarchaeota.</title>
        <authorList>
            <person name="Deschamps P."/>
            <person name="Zivanovic Y."/>
            <person name="Moreira D."/>
            <person name="Rodriguez-Valera F."/>
            <person name="Lopez-Garcia P."/>
        </authorList>
    </citation>
    <scope>NUCLEOTIDE SEQUENCE</scope>
</reference>
<evidence type="ECO:0000256" key="1">
    <source>
        <dbReference type="ARBA" id="ARBA00023015"/>
    </source>
</evidence>
<feature type="domain" description="NGN" evidence="4">
    <location>
        <begin position="199"/>
        <end position="260"/>
    </location>
</feature>
<dbReference type="Gene3D" id="2.30.30.30">
    <property type="match status" value="1"/>
</dbReference>
<dbReference type="Pfam" id="PF03439">
    <property type="entry name" value="Spt5-NGN"/>
    <property type="match status" value="1"/>
</dbReference>
<dbReference type="GO" id="GO:0003746">
    <property type="term" value="F:translation elongation factor activity"/>
    <property type="evidence" value="ECO:0007669"/>
    <property type="project" value="InterPro"/>
</dbReference>
<dbReference type="InterPro" id="IPR014722">
    <property type="entry name" value="Rib_uL2_dom2"/>
</dbReference>
<dbReference type="AlphaFoldDB" id="A0A075FLR2"/>
<sequence>MNDIDEDELDEAGIAVEDGAIDESATEEIEQTEELEQSEAVVAEEESEGDGGESESDVEVVVETQSYSGSDAFVVFVRHENQVLLMKRADGVADFPGAWDGVYGIGDPSDIDAVTARIEESTGISAANLTYVRSAEARGLEFGNRLNDVTPILFMSATTEVEPRTLYTEAEWSDPGSIGDKSYSIPQIGELYGDVASYLYILKTTMGQEQKVASEIQARLSGTGSLQDIQSEIFSVTHAPLLRGFVFVEASAFHHVEKLIGRAGGRTTPLKNCRKVLPGTSPLGDVTPYLEPKAATAGIEEGDIVEIRASSFKGERARVTNVAENKEEVTVELFDAQIPIPITIRADQIRVTQRVDE</sequence>
<dbReference type="SUPFAM" id="SSF50104">
    <property type="entry name" value="Translation proteins SH3-like domain"/>
    <property type="match status" value="1"/>
</dbReference>
<evidence type="ECO:0000256" key="2">
    <source>
        <dbReference type="NCBIfam" id="TIGR00405"/>
    </source>
</evidence>
<dbReference type="Gene3D" id="3.30.70.940">
    <property type="entry name" value="NusG, N-terminal domain"/>
    <property type="match status" value="1"/>
</dbReference>
<protein>
    <recommendedName>
        <fullName evidence="2">Transcription elongation factor Spt5</fullName>
    </recommendedName>
</protein>
<keyword evidence="1" id="KW-0804">Transcription</keyword>
<feature type="compositionally biased region" description="Acidic residues" evidence="3">
    <location>
        <begin position="19"/>
        <end position="57"/>
    </location>
</feature>
<dbReference type="InterPro" id="IPR005100">
    <property type="entry name" value="NGN-domain"/>
</dbReference>
<evidence type="ECO:0000259" key="4">
    <source>
        <dbReference type="Pfam" id="PF03439"/>
    </source>
</evidence>
<gene>
    <name evidence="5" type="primary">nusG</name>
</gene>
<evidence type="ECO:0000256" key="3">
    <source>
        <dbReference type="SAM" id="MobiDB-lite"/>
    </source>
</evidence>